<feature type="compositionally biased region" description="Basic residues" evidence="1">
    <location>
        <begin position="67"/>
        <end position="79"/>
    </location>
</feature>
<dbReference type="InterPro" id="IPR036770">
    <property type="entry name" value="Ankyrin_rpt-contain_sf"/>
</dbReference>
<protein>
    <submittedName>
        <fullName evidence="2">Uncharacterized protein</fullName>
    </submittedName>
</protein>
<dbReference type="Gene3D" id="1.25.40.20">
    <property type="entry name" value="Ankyrin repeat-containing domain"/>
    <property type="match status" value="1"/>
</dbReference>
<evidence type="ECO:0000256" key="1">
    <source>
        <dbReference type="SAM" id="MobiDB-lite"/>
    </source>
</evidence>
<evidence type="ECO:0000313" key="3">
    <source>
        <dbReference type="Proteomes" id="UP000789595"/>
    </source>
</evidence>
<feature type="compositionally biased region" description="Polar residues" evidence="1">
    <location>
        <begin position="97"/>
        <end position="112"/>
    </location>
</feature>
<feature type="region of interest" description="Disordered" evidence="1">
    <location>
        <begin position="1"/>
        <end position="40"/>
    </location>
</feature>
<feature type="region of interest" description="Disordered" evidence="1">
    <location>
        <begin position="58"/>
        <end position="112"/>
    </location>
</feature>
<organism evidence="2 3">
    <name type="scientific">Pelagomonas calceolata</name>
    <dbReference type="NCBI Taxonomy" id="35677"/>
    <lineage>
        <taxon>Eukaryota</taxon>
        <taxon>Sar</taxon>
        <taxon>Stramenopiles</taxon>
        <taxon>Ochrophyta</taxon>
        <taxon>Pelagophyceae</taxon>
        <taxon>Pelagomonadales</taxon>
        <taxon>Pelagomonadaceae</taxon>
        <taxon>Pelagomonas</taxon>
    </lineage>
</organism>
<dbReference type="EMBL" id="CAKKNE010000005">
    <property type="protein sequence ID" value="CAH0376225.1"/>
    <property type="molecule type" value="Genomic_DNA"/>
</dbReference>
<keyword evidence="3" id="KW-1185">Reference proteome</keyword>
<dbReference type="Proteomes" id="UP000789595">
    <property type="component" value="Unassembled WGS sequence"/>
</dbReference>
<gene>
    <name evidence="2" type="ORF">PECAL_5P07910</name>
</gene>
<dbReference type="SUPFAM" id="SSF48403">
    <property type="entry name" value="Ankyrin repeat"/>
    <property type="match status" value="1"/>
</dbReference>
<evidence type="ECO:0000313" key="2">
    <source>
        <dbReference type="EMBL" id="CAH0376225.1"/>
    </source>
</evidence>
<accession>A0A8J2X2L3</accession>
<comment type="caution">
    <text evidence="2">The sequence shown here is derived from an EMBL/GenBank/DDBJ whole genome shotgun (WGS) entry which is preliminary data.</text>
</comment>
<name>A0A8J2X2L3_9STRA</name>
<dbReference type="AlphaFoldDB" id="A0A8J2X2L3"/>
<reference evidence="2" key="1">
    <citation type="submission" date="2021-11" db="EMBL/GenBank/DDBJ databases">
        <authorList>
            <consortium name="Genoscope - CEA"/>
            <person name="William W."/>
        </authorList>
    </citation>
    <scope>NUCLEOTIDE SEQUENCE</scope>
</reference>
<proteinExistence type="predicted"/>
<sequence>MATTDEYFPATNAFLRSLTEPEPAPRPPSTRSESAAASVNWRVADATERAATDRAERAFRALEKKAPKASKPRRAKKAKAPIPAPPAHAASPPMPETDTSGANYHYTPTPTHKSYRERQMSTLQLEAPGGVAGCFERAGWMCCVEDNRTSTRPHGKKHFQDALSLIPVTTREDAHLFREKVKGRTTDNDGLVADAEDAEGRTLLWHAALHDDVQSAKLLLEHGCAHLILEPDYVHRLSPLQLAQKHTRRELEDMFLSYVSASDRDRHWHHGRLESVSPPSQPSQRGFFS</sequence>